<keyword evidence="1" id="KW-0472">Membrane</keyword>
<feature type="transmembrane region" description="Helical" evidence="1">
    <location>
        <begin position="225"/>
        <end position="243"/>
    </location>
</feature>
<feature type="transmembrane region" description="Helical" evidence="1">
    <location>
        <begin position="119"/>
        <end position="143"/>
    </location>
</feature>
<feature type="transmembrane region" description="Helical" evidence="1">
    <location>
        <begin position="155"/>
        <end position="173"/>
    </location>
</feature>
<dbReference type="AlphaFoldDB" id="A0A2N5TC80"/>
<name>A0A2N5TC80_9BASI</name>
<feature type="transmembrane region" description="Helical" evidence="1">
    <location>
        <begin position="85"/>
        <end position="107"/>
    </location>
</feature>
<comment type="caution">
    <text evidence="2">The sequence shown here is derived from an EMBL/GenBank/DDBJ whole genome shotgun (WGS) entry which is preliminary data.</text>
</comment>
<keyword evidence="1" id="KW-0812">Transmembrane</keyword>
<organism evidence="2 3">
    <name type="scientific">Puccinia coronata f. sp. avenae</name>
    <dbReference type="NCBI Taxonomy" id="200324"/>
    <lineage>
        <taxon>Eukaryota</taxon>
        <taxon>Fungi</taxon>
        <taxon>Dikarya</taxon>
        <taxon>Basidiomycota</taxon>
        <taxon>Pucciniomycotina</taxon>
        <taxon>Pucciniomycetes</taxon>
        <taxon>Pucciniales</taxon>
        <taxon>Pucciniaceae</taxon>
        <taxon>Puccinia</taxon>
    </lineage>
</organism>
<proteinExistence type="predicted"/>
<evidence type="ECO:0000256" key="1">
    <source>
        <dbReference type="SAM" id="Phobius"/>
    </source>
</evidence>
<accession>A0A2N5TC80</accession>
<dbReference type="EMBL" id="PGCI01000642">
    <property type="protein sequence ID" value="PLW23127.1"/>
    <property type="molecule type" value="Genomic_DNA"/>
</dbReference>
<gene>
    <name evidence="2" type="ORF">PCASD_15238</name>
</gene>
<evidence type="ECO:0000313" key="3">
    <source>
        <dbReference type="Proteomes" id="UP000235392"/>
    </source>
</evidence>
<sequence>MEYPVPPPSNCSTSHSDIQLSTQTEDVELTDRQKNLVKHLQDSRGKRSLIAAAYFSLSCFGKLIFGLGASLTVKGAVGTDDVKTIAIGAVLCGAGFLCILYVAFGFGAACSAIDKQRGILFKCISISSAVFIAIGYALNQYWISKRRSLVDIRLSFLPLFLGGSLLVVSSANFTAYTELSKGRTTFIPIERRPLVAMCLLAPGFGVVFGGWITGEKGEWPTAFNAVVLTIAMAALYGGTAIFWSDHLRREAQWAEACMFVRECKMTSTPSYEKPTTADADA</sequence>
<feature type="transmembrane region" description="Helical" evidence="1">
    <location>
        <begin position="49"/>
        <end position="73"/>
    </location>
</feature>
<keyword evidence="1" id="KW-1133">Transmembrane helix</keyword>
<reference evidence="2 3" key="1">
    <citation type="submission" date="2017-11" db="EMBL/GenBank/DDBJ databases">
        <title>De novo assembly and phasing of dikaryotic genomes from two isolates of Puccinia coronata f. sp. avenae, the causal agent of oat crown rust.</title>
        <authorList>
            <person name="Miller M.E."/>
            <person name="Zhang Y."/>
            <person name="Omidvar V."/>
            <person name="Sperschneider J."/>
            <person name="Schwessinger B."/>
            <person name="Raley C."/>
            <person name="Palmer J.M."/>
            <person name="Garnica D."/>
            <person name="Upadhyaya N."/>
            <person name="Rathjen J."/>
            <person name="Taylor J.M."/>
            <person name="Park R.F."/>
            <person name="Dodds P.N."/>
            <person name="Hirsch C.D."/>
            <person name="Kianian S.F."/>
            <person name="Figueroa M."/>
        </authorList>
    </citation>
    <scope>NUCLEOTIDE SEQUENCE [LARGE SCALE GENOMIC DNA]</scope>
    <source>
        <strain evidence="2">12SD80</strain>
    </source>
</reference>
<evidence type="ECO:0000313" key="2">
    <source>
        <dbReference type="EMBL" id="PLW23127.1"/>
    </source>
</evidence>
<protein>
    <submittedName>
        <fullName evidence="2">Uncharacterized protein</fullName>
    </submittedName>
</protein>
<dbReference type="Proteomes" id="UP000235392">
    <property type="component" value="Unassembled WGS sequence"/>
</dbReference>
<feature type="transmembrane region" description="Helical" evidence="1">
    <location>
        <begin position="194"/>
        <end position="213"/>
    </location>
</feature>